<evidence type="ECO:0000256" key="2">
    <source>
        <dbReference type="ARBA" id="ARBA00022643"/>
    </source>
</evidence>
<dbReference type="InterPro" id="IPR050172">
    <property type="entry name" value="SsuD_RutA_monooxygenase"/>
</dbReference>
<dbReference type="PANTHER" id="PTHR42847">
    <property type="entry name" value="ALKANESULFONATE MONOOXYGENASE"/>
    <property type="match status" value="1"/>
</dbReference>
<keyword evidence="2" id="KW-0288">FMN</keyword>
<dbReference type="Proteomes" id="UP001500363">
    <property type="component" value="Unassembled WGS sequence"/>
</dbReference>
<dbReference type="InterPro" id="IPR011251">
    <property type="entry name" value="Luciferase-like_dom"/>
</dbReference>
<keyword evidence="1" id="KW-0285">Flavoprotein</keyword>
<evidence type="ECO:0000256" key="4">
    <source>
        <dbReference type="ARBA" id="ARBA00023033"/>
    </source>
</evidence>
<comment type="caution">
    <text evidence="6">The sequence shown here is derived from an EMBL/GenBank/DDBJ whole genome shotgun (WGS) entry which is preliminary data.</text>
</comment>
<dbReference type="Gene3D" id="3.20.20.30">
    <property type="entry name" value="Luciferase-like domain"/>
    <property type="match status" value="1"/>
</dbReference>
<dbReference type="EMBL" id="BAAANC010000001">
    <property type="protein sequence ID" value="GAA1518200.1"/>
    <property type="molecule type" value="Genomic_DNA"/>
</dbReference>
<dbReference type="Pfam" id="PF00296">
    <property type="entry name" value="Bac_luciferase"/>
    <property type="match status" value="1"/>
</dbReference>
<dbReference type="InterPro" id="IPR036661">
    <property type="entry name" value="Luciferase-like_sf"/>
</dbReference>
<evidence type="ECO:0000256" key="3">
    <source>
        <dbReference type="ARBA" id="ARBA00023002"/>
    </source>
</evidence>
<reference evidence="7" key="1">
    <citation type="journal article" date="2019" name="Int. J. Syst. Evol. Microbiol.">
        <title>The Global Catalogue of Microorganisms (GCM) 10K type strain sequencing project: providing services to taxonomists for standard genome sequencing and annotation.</title>
        <authorList>
            <consortium name="The Broad Institute Genomics Platform"/>
            <consortium name="The Broad Institute Genome Sequencing Center for Infectious Disease"/>
            <person name="Wu L."/>
            <person name="Ma J."/>
        </authorList>
    </citation>
    <scope>NUCLEOTIDE SEQUENCE [LARGE SCALE GENOMIC DNA]</scope>
    <source>
        <strain evidence="7">JCM 14303</strain>
    </source>
</reference>
<gene>
    <name evidence="6" type="ORF">GCM10009741_17330</name>
</gene>
<proteinExistence type="predicted"/>
<evidence type="ECO:0000256" key="1">
    <source>
        <dbReference type="ARBA" id="ARBA00022630"/>
    </source>
</evidence>
<evidence type="ECO:0000313" key="7">
    <source>
        <dbReference type="Proteomes" id="UP001500363"/>
    </source>
</evidence>
<evidence type="ECO:0000313" key="6">
    <source>
        <dbReference type="EMBL" id="GAA1518200.1"/>
    </source>
</evidence>
<name>A0ABP4L7R2_9ACTN</name>
<sequence length="280" mass="30447">MQLGVNVPNFGPGATPDRLLAWARTVEGLGYDLLLTSDHVAITPDVADQYPAPFYEPFTLLSWLAGQTGTIKLGTTVLIAPYRHPLLVARMAANLHQLSGGRLVLGVGVGWAAQEFAALGLDVRRRGRETDELLDTLTTAWQDTDDYGSNDIPIWVGGTTDAGLRRAIRYGASWHPLRQSMGWYRDGAARLRATADELGKPDPGFAPRIVLNLTGTPRPDETRLAGEGSIGQIRRDLDELRLLGAHTVVLDPFVGDPAETEHPEIAWQALATVRAGMEKQ</sequence>
<protein>
    <submittedName>
        <fullName evidence="6">LLM class flavin-dependent oxidoreductase</fullName>
    </submittedName>
</protein>
<keyword evidence="7" id="KW-1185">Reference proteome</keyword>
<keyword evidence="4" id="KW-0503">Monooxygenase</keyword>
<feature type="domain" description="Luciferase-like" evidence="5">
    <location>
        <begin position="3"/>
        <end position="212"/>
    </location>
</feature>
<evidence type="ECO:0000259" key="5">
    <source>
        <dbReference type="Pfam" id="PF00296"/>
    </source>
</evidence>
<accession>A0ABP4L7R2</accession>
<dbReference type="PANTHER" id="PTHR42847:SF4">
    <property type="entry name" value="ALKANESULFONATE MONOOXYGENASE-RELATED"/>
    <property type="match status" value="1"/>
</dbReference>
<keyword evidence="3" id="KW-0560">Oxidoreductase</keyword>
<dbReference type="SUPFAM" id="SSF51679">
    <property type="entry name" value="Bacterial luciferase-like"/>
    <property type="match status" value="1"/>
</dbReference>
<organism evidence="6 7">
    <name type="scientific">Kribbella lupini</name>
    <dbReference type="NCBI Taxonomy" id="291602"/>
    <lineage>
        <taxon>Bacteria</taxon>
        <taxon>Bacillati</taxon>
        <taxon>Actinomycetota</taxon>
        <taxon>Actinomycetes</taxon>
        <taxon>Propionibacteriales</taxon>
        <taxon>Kribbellaceae</taxon>
        <taxon>Kribbella</taxon>
    </lineage>
</organism>
<dbReference type="RefSeq" id="WP_344171762.1">
    <property type="nucleotide sequence ID" value="NZ_BAAANC010000001.1"/>
</dbReference>